<protein>
    <submittedName>
        <fullName evidence="1">Uncharacterized protein</fullName>
    </submittedName>
</protein>
<accession>A0A0D3C5Y1</accession>
<dbReference type="HOGENOM" id="CLU_1307647_0_0_1"/>
<keyword evidence="2" id="KW-1185">Reference proteome</keyword>
<sequence>PTDGPSLRVFKWALKHRLISAWPGVEVNLRGRFELVAIRTIASRLTPLDHQRRVSKSNFLKLILTNLLLLVSLTRSITPTLMNRNSGAVCLDVINHFRVAEAQTNLQGEVQPTDGPSLRVFKWALKHRLISAWPGVEVNLRGRFELVAIRTIASRLTPLDHQRRGSKSNFLKLILTNLLLLVSLTRSITPTLMNRNSGAVCLDVINHFRVV</sequence>
<reference evidence="1 2" key="1">
    <citation type="journal article" date="2014" name="Genome Biol.">
        <title>Transcriptome and methylome profiling reveals relics of genome dominance in the mesopolyploid Brassica oleracea.</title>
        <authorList>
            <person name="Parkin I.A."/>
            <person name="Koh C."/>
            <person name="Tang H."/>
            <person name="Robinson S.J."/>
            <person name="Kagale S."/>
            <person name="Clarke W.E."/>
            <person name="Town C.D."/>
            <person name="Nixon J."/>
            <person name="Krishnakumar V."/>
            <person name="Bidwell S.L."/>
            <person name="Denoeud F."/>
            <person name="Belcram H."/>
            <person name="Links M.G."/>
            <person name="Just J."/>
            <person name="Clarke C."/>
            <person name="Bender T."/>
            <person name="Huebert T."/>
            <person name="Mason A.S."/>
            <person name="Pires J.C."/>
            <person name="Barker G."/>
            <person name="Moore J."/>
            <person name="Walley P.G."/>
            <person name="Manoli S."/>
            <person name="Batley J."/>
            <person name="Edwards D."/>
            <person name="Nelson M.N."/>
            <person name="Wang X."/>
            <person name="Paterson A.H."/>
            <person name="King G."/>
            <person name="Bancroft I."/>
            <person name="Chalhoub B."/>
            <person name="Sharpe A.G."/>
        </authorList>
    </citation>
    <scope>NUCLEOTIDE SEQUENCE</scope>
    <source>
        <strain evidence="1 2">cv. TO1000</strain>
    </source>
</reference>
<reference evidence="1" key="2">
    <citation type="submission" date="2015-03" db="UniProtKB">
        <authorList>
            <consortium name="EnsemblPlants"/>
        </authorList>
    </citation>
    <scope>IDENTIFICATION</scope>
</reference>
<dbReference type="EnsemblPlants" id="Bo4g192950.1">
    <property type="protein sequence ID" value="Bo4g192950.1"/>
    <property type="gene ID" value="Bo4g192950"/>
</dbReference>
<evidence type="ECO:0000313" key="1">
    <source>
        <dbReference type="EnsemblPlants" id="Bo4g192950.1"/>
    </source>
</evidence>
<dbReference type="Gramene" id="Bo4g192950.1">
    <property type="protein sequence ID" value="Bo4g192950.1"/>
    <property type="gene ID" value="Bo4g192950"/>
</dbReference>
<evidence type="ECO:0000313" key="2">
    <source>
        <dbReference type="Proteomes" id="UP000032141"/>
    </source>
</evidence>
<proteinExistence type="predicted"/>
<organism evidence="1 2">
    <name type="scientific">Brassica oleracea var. oleracea</name>
    <dbReference type="NCBI Taxonomy" id="109376"/>
    <lineage>
        <taxon>Eukaryota</taxon>
        <taxon>Viridiplantae</taxon>
        <taxon>Streptophyta</taxon>
        <taxon>Embryophyta</taxon>
        <taxon>Tracheophyta</taxon>
        <taxon>Spermatophyta</taxon>
        <taxon>Magnoliopsida</taxon>
        <taxon>eudicotyledons</taxon>
        <taxon>Gunneridae</taxon>
        <taxon>Pentapetalae</taxon>
        <taxon>rosids</taxon>
        <taxon>malvids</taxon>
        <taxon>Brassicales</taxon>
        <taxon>Brassicaceae</taxon>
        <taxon>Brassiceae</taxon>
        <taxon>Brassica</taxon>
    </lineage>
</organism>
<dbReference type="AlphaFoldDB" id="A0A0D3C5Y1"/>
<dbReference type="Proteomes" id="UP000032141">
    <property type="component" value="Chromosome C4"/>
</dbReference>
<name>A0A0D3C5Y1_BRAOL</name>